<dbReference type="PANTHER" id="PTHR42872:SF6">
    <property type="entry name" value="PROTEIN-GLUTAMATE METHYLESTERASE_PROTEIN-GLUTAMINE GLUTAMINASE"/>
    <property type="match status" value="1"/>
</dbReference>
<dbReference type="EMBL" id="VSSQ01057283">
    <property type="protein sequence ID" value="MPN11083.1"/>
    <property type="molecule type" value="Genomic_DNA"/>
</dbReference>
<evidence type="ECO:0000256" key="2">
    <source>
        <dbReference type="ARBA" id="ARBA00039140"/>
    </source>
</evidence>
<dbReference type="GO" id="GO:0006935">
    <property type="term" value="P:chemotaxis"/>
    <property type="evidence" value="ECO:0007669"/>
    <property type="project" value="InterPro"/>
</dbReference>
<name>A0A645FFC9_9ZZZZ</name>
<gene>
    <name evidence="5" type="primary">cheB2_3</name>
    <name evidence="5" type="ORF">SDC9_158384</name>
</gene>
<dbReference type="GO" id="GO:0008984">
    <property type="term" value="F:protein-glutamate methylesterase activity"/>
    <property type="evidence" value="ECO:0007669"/>
    <property type="project" value="UniProtKB-EC"/>
</dbReference>
<dbReference type="SUPFAM" id="SSF52738">
    <property type="entry name" value="Methylesterase CheB, C-terminal domain"/>
    <property type="match status" value="1"/>
</dbReference>
<dbReference type="CDD" id="cd16432">
    <property type="entry name" value="CheB_Rec"/>
    <property type="match status" value="1"/>
</dbReference>
<dbReference type="InterPro" id="IPR000673">
    <property type="entry name" value="Sig_transdc_resp-reg_Me-estase"/>
</dbReference>
<dbReference type="Pfam" id="PF01339">
    <property type="entry name" value="CheB_methylest"/>
    <property type="match status" value="1"/>
</dbReference>
<feature type="domain" description="CheB-type methylesterase" evidence="4">
    <location>
        <begin position="1"/>
        <end position="170"/>
    </location>
</feature>
<dbReference type="PROSITE" id="PS50122">
    <property type="entry name" value="CHEB"/>
    <property type="match status" value="1"/>
</dbReference>
<dbReference type="EC" id="3.1.1.61" evidence="2"/>
<reference evidence="5" key="1">
    <citation type="submission" date="2019-08" db="EMBL/GenBank/DDBJ databases">
        <authorList>
            <person name="Kucharzyk K."/>
            <person name="Murdoch R.W."/>
            <person name="Higgins S."/>
            <person name="Loffler F."/>
        </authorList>
    </citation>
    <scope>NUCLEOTIDE SEQUENCE</scope>
</reference>
<dbReference type="GO" id="GO:0005737">
    <property type="term" value="C:cytoplasm"/>
    <property type="evidence" value="ECO:0007669"/>
    <property type="project" value="InterPro"/>
</dbReference>
<evidence type="ECO:0000259" key="4">
    <source>
        <dbReference type="PROSITE" id="PS50122"/>
    </source>
</evidence>
<dbReference type="AlphaFoldDB" id="A0A645FFC9"/>
<proteinExistence type="predicted"/>
<protein>
    <recommendedName>
        <fullName evidence="2">protein-glutamate methylesterase</fullName>
        <ecNumber evidence="2">3.1.1.61</ecNumber>
    </recommendedName>
</protein>
<dbReference type="GO" id="GO:0000156">
    <property type="term" value="F:phosphorelay response regulator activity"/>
    <property type="evidence" value="ECO:0007669"/>
    <property type="project" value="InterPro"/>
</dbReference>
<sequence length="175" mass="18806">MRDLPATTPGIVVVQHMPPVFTKLYAERLDRTCRMSVKEAEDGDRVEPGKIIIGAGGFHLRVMKDRQGYYVKSEPGPKVSGHCPSVDVLFESVSAVGGAHTMGILLTGMGADGAGGLLKMRKAGSYTVGQDKDSCVVYGMPMVAFNIGAVTKQLPIQEIGPEIIRHMNEQDCCTL</sequence>
<organism evidence="5">
    <name type="scientific">bioreactor metagenome</name>
    <dbReference type="NCBI Taxonomy" id="1076179"/>
    <lineage>
        <taxon>unclassified sequences</taxon>
        <taxon>metagenomes</taxon>
        <taxon>ecological metagenomes</taxon>
    </lineage>
</organism>
<dbReference type="Gene3D" id="3.40.50.180">
    <property type="entry name" value="Methylesterase CheB, C-terminal domain"/>
    <property type="match status" value="1"/>
</dbReference>
<accession>A0A645FFC9</accession>
<evidence type="ECO:0000256" key="1">
    <source>
        <dbReference type="ARBA" id="ARBA00022801"/>
    </source>
</evidence>
<dbReference type="PANTHER" id="PTHR42872">
    <property type="entry name" value="PROTEIN-GLUTAMATE METHYLESTERASE/PROTEIN-GLUTAMINE GLUTAMINASE"/>
    <property type="match status" value="1"/>
</dbReference>
<dbReference type="InterPro" id="IPR035909">
    <property type="entry name" value="CheB_C"/>
</dbReference>
<keyword evidence="1 5" id="KW-0378">Hydrolase</keyword>
<comment type="caution">
    <text evidence="5">The sequence shown here is derived from an EMBL/GenBank/DDBJ whole genome shotgun (WGS) entry which is preliminary data.</text>
</comment>
<evidence type="ECO:0000313" key="5">
    <source>
        <dbReference type="EMBL" id="MPN11083.1"/>
    </source>
</evidence>
<evidence type="ECO:0000256" key="3">
    <source>
        <dbReference type="ARBA" id="ARBA00048267"/>
    </source>
</evidence>
<comment type="catalytic activity">
    <reaction evidence="3">
        <text>[protein]-L-glutamate 5-O-methyl ester + H2O = L-glutamyl-[protein] + methanol + H(+)</text>
        <dbReference type="Rhea" id="RHEA:23236"/>
        <dbReference type="Rhea" id="RHEA-COMP:10208"/>
        <dbReference type="Rhea" id="RHEA-COMP:10311"/>
        <dbReference type="ChEBI" id="CHEBI:15377"/>
        <dbReference type="ChEBI" id="CHEBI:15378"/>
        <dbReference type="ChEBI" id="CHEBI:17790"/>
        <dbReference type="ChEBI" id="CHEBI:29973"/>
        <dbReference type="ChEBI" id="CHEBI:82795"/>
        <dbReference type="EC" id="3.1.1.61"/>
    </reaction>
</comment>